<evidence type="ECO:0000313" key="3">
    <source>
        <dbReference type="EMBL" id="MDT0427278.1"/>
    </source>
</evidence>
<keyword evidence="2" id="KW-0812">Transmembrane</keyword>
<feature type="transmembrane region" description="Helical" evidence="2">
    <location>
        <begin position="12"/>
        <end position="38"/>
    </location>
</feature>
<dbReference type="RefSeq" id="WP_228126036.1">
    <property type="nucleotide sequence ID" value="NZ_JAVREX010000002.1"/>
</dbReference>
<proteinExistence type="predicted"/>
<comment type="caution">
    <text evidence="3">The sequence shown here is derived from an EMBL/GenBank/DDBJ whole genome shotgun (WGS) entry which is preliminary data.</text>
</comment>
<keyword evidence="2" id="KW-0472">Membrane</keyword>
<dbReference type="EMBL" id="JAVREX010000002">
    <property type="protein sequence ID" value="MDT0427278.1"/>
    <property type="molecule type" value="Genomic_DNA"/>
</dbReference>
<evidence type="ECO:0008006" key="5">
    <source>
        <dbReference type="Google" id="ProtNLM"/>
    </source>
</evidence>
<reference evidence="4" key="1">
    <citation type="submission" date="2023-07" db="EMBL/GenBank/DDBJ databases">
        <title>30 novel species of actinomycetes from the DSMZ collection.</title>
        <authorList>
            <person name="Nouioui I."/>
        </authorList>
    </citation>
    <scope>NUCLEOTIDE SEQUENCE [LARGE SCALE GENOMIC DNA]</scope>
    <source>
        <strain evidence="4">DSM 41770</strain>
    </source>
</reference>
<dbReference type="Proteomes" id="UP001183777">
    <property type="component" value="Unassembled WGS sequence"/>
</dbReference>
<gene>
    <name evidence="3" type="ORF">RM649_06430</name>
</gene>
<accession>A0ABU2RG57</accession>
<feature type="region of interest" description="Disordered" evidence="1">
    <location>
        <begin position="73"/>
        <end position="103"/>
    </location>
</feature>
<name>A0ABU2RG57_9ACTN</name>
<dbReference type="Gene3D" id="1.10.287.910">
    <property type="entry name" value="bacterial mercury transporter, merf"/>
    <property type="match status" value="1"/>
</dbReference>
<organism evidence="3 4">
    <name type="scientific">Streptomyces salyersiae</name>
    <dbReference type="NCBI Taxonomy" id="3075530"/>
    <lineage>
        <taxon>Bacteria</taxon>
        <taxon>Bacillati</taxon>
        <taxon>Actinomycetota</taxon>
        <taxon>Actinomycetes</taxon>
        <taxon>Kitasatosporales</taxon>
        <taxon>Streptomycetaceae</taxon>
        <taxon>Streptomyces</taxon>
    </lineage>
</organism>
<evidence type="ECO:0000256" key="1">
    <source>
        <dbReference type="SAM" id="MobiDB-lite"/>
    </source>
</evidence>
<sequence length="103" mass="10123">MTTTPSSRSSGPWGVLGTGAAAVAACAVCCAGPLLAVLGGIGVTSVIGALWMPVLAVLAVAAAVGFAVVRRRRKRDACRTTPAPADLGMPTVGAPPRDSAAPR</sequence>
<evidence type="ECO:0000256" key="2">
    <source>
        <dbReference type="SAM" id="Phobius"/>
    </source>
</evidence>
<keyword evidence="4" id="KW-1185">Reference proteome</keyword>
<keyword evidence="2" id="KW-1133">Transmembrane helix</keyword>
<protein>
    <recommendedName>
        <fullName evidence="5">Mercury transporter</fullName>
    </recommendedName>
</protein>
<evidence type="ECO:0000313" key="4">
    <source>
        <dbReference type="Proteomes" id="UP001183777"/>
    </source>
</evidence>
<feature type="transmembrane region" description="Helical" evidence="2">
    <location>
        <begin position="50"/>
        <end position="69"/>
    </location>
</feature>